<evidence type="ECO:0000256" key="3">
    <source>
        <dbReference type="ARBA" id="ARBA00011881"/>
    </source>
</evidence>
<feature type="domain" description="Aromatic amino acid beta-eliminating lyase/threonine aldolase" evidence="7">
    <location>
        <begin position="18"/>
        <end position="295"/>
    </location>
</feature>
<dbReference type="Proteomes" id="UP001058713">
    <property type="component" value="Chromosome"/>
</dbReference>
<sequence length="349" mass="35721">MSRYTGLAGMGADAPLCDLRSDTVTRPDAGMLQAMAAAALGDDVFGEDPSVNRLEAVLAERLGKDAGLFLPTGTMSNFTALLAHCQRGEEVICGRGYHVYAYEAAGASVLGGIALCPVPVRADGALDPAEIRVAVKEDDPHLPISRLLSLENTHNGLAVPLADMAAAAGAGRAAGLSVHLDGARFFNAITALGCSETELAGLADTVSVCLSKGLGTPAGSVLAGPSDLIAKARRWRKMLGGGMRQAGVLAAAGLYALEHNVARLAEDHARAAEMAGVLRSLGAGKVVQATNMVFFTPADGRNDGLRAHLAADGVVIGGGSSGAIRMVLHRDVDDTALARAVQGLKSFYG</sequence>
<dbReference type="InterPro" id="IPR001597">
    <property type="entry name" value="ArAA_b-elim_lyase/Thr_aldolase"/>
</dbReference>
<organism evidence="8 9">
    <name type="scientific">Leisingera caerulea</name>
    <name type="common">Phaeobacter caeruleus</name>
    <dbReference type="NCBI Taxonomy" id="506591"/>
    <lineage>
        <taxon>Bacteria</taxon>
        <taxon>Pseudomonadati</taxon>
        <taxon>Pseudomonadota</taxon>
        <taxon>Alphaproteobacteria</taxon>
        <taxon>Rhodobacterales</taxon>
        <taxon>Roseobacteraceae</taxon>
        <taxon>Leisingera</taxon>
    </lineage>
</organism>
<evidence type="ECO:0000256" key="6">
    <source>
        <dbReference type="PIRSR" id="PIRSR017617-1"/>
    </source>
</evidence>
<dbReference type="EMBL" id="CP081070">
    <property type="protein sequence ID" value="UWQ54467.1"/>
    <property type="molecule type" value="Genomic_DNA"/>
</dbReference>
<reference evidence="8" key="1">
    <citation type="submission" date="2021-08" db="EMBL/GenBank/DDBJ databases">
        <authorList>
            <person name="Nwanade C."/>
            <person name="Wang M."/>
            <person name="Masoudi A."/>
            <person name="Yu Z."/>
            <person name="Liu J."/>
        </authorList>
    </citation>
    <scope>NUCLEOTIDE SEQUENCE</scope>
    <source>
        <strain evidence="8">S122</strain>
    </source>
</reference>
<dbReference type="PANTHER" id="PTHR48097:SF9">
    <property type="entry name" value="L-THREONINE ALDOLASE"/>
    <property type="match status" value="1"/>
</dbReference>
<protein>
    <submittedName>
        <fullName evidence="8">Low-specificity L-threonine aldolase</fullName>
        <ecNumber evidence="8">4.1.2.48</ecNumber>
    </submittedName>
</protein>
<dbReference type="PIRSF" id="PIRSF017617">
    <property type="entry name" value="Thr_aldolase"/>
    <property type="match status" value="1"/>
</dbReference>
<dbReference type="NCBIfam" id="NF007825">
    <property type="entry name" value="PRK10534.1"/>
    <property type="match status" value="1"/>
</dbReference>
<dbReference type="PANTHER" id="PTHR48097">
    <property type="entry name" value="L-THREONINE ALDOLASE-RELATED"/>
    <property type="match status" value="1"/>
</dbReference>
<accession>A0A9Q9HIB2</accession>
<dbReference type="NCBIfam" id="NF041359">
    <property type="entry name" value="GntG_guanitoxin"/>
    <property type="match status" value="1"/>
</dbReference>
<dbReference type="InterPro" id="IPR015422">
    <property type="entry name" value="PyrdxlP-dep_Trfase_small"/>
</dbReference>
<dbReference type="InterPro" id="IPR023603">
    <property type="entry name" value="Low_specificity_L-TA-like"/>
</dbReference>
<proteinExistence type="inferred from homology"/>
<evidence type="ECO:0000256" key="1">
    <source>
        <dbReference type="ARBA" id="ARBA00001933"/>
    </source>
</evidence>
<evidence type="ECO:0000256" key="5">
    <source>
        <dbReference type="ARBA" id="ARBA00023239"/>
    </source>
</evidence>
<dbReference type="EC" id="4.1.2.48" evidence="8"/>
<dbReference type="Gene3D" id="3.40.640.10">
    <property type="entry name" value="Type I PLP-dependent aspartate aminotransferase-like (Major domain)"/>
    <property type="match status" value="1"/>
</dbReference>
<evidence type="ECO:0000256" key="2">
    <source>
        <dbReference type="ARBA" id="ARBA00006966"/>
    </source>
</evidence>
<evidence type="ECO:0000313" key="8">
    <source>
        <dbReference type="EMBL" id="UWQ54467.1"/>
    </source>
</evidence>
<dbReference type="GO" id="GO:0008732">
    <property type="term" value="F:L-allo-threonine aldolase activity"/>
    <property type="evidence" value="ECO:0007669"/>
    <property type="project" value="TreeGrafter"/>
</dbReference>
<comment type="cofactor">
    <cofactor evidence="1">
        <name>pyridoxal 5'-phosphate</name>
        <dbReference type="ChEBI" id="CHEBI:597326"/>
    </cofactor>
</comment>
<comment type="similarity">
    <text evidence="2">Belongs to the threonine aldolase family.</text>
</comment>
<evidence type="ECO:0000256" key="4">
    <source>
        <dbReference type="ARBA" id="ARBA00022898"/>
    </source>
</evidence>
<dbReference type="Pfam" id="PF01212">
    <property type="entry name" value="Beta_elim_lyase"/>
    <property type="match status" value="1"/>
</dbReference>
<dbReference type="FunFam" id="3.40.640.10:FF:000030">
    <property type="entry name" value="Low-specificity L-threonine aldolase"/>
    <property type="match status" value="1"/>
</dbReference>
<dbReference type="Gene3D" id="3.90.1150.10">
    <property type="entry name" value="Aspartate Aminotransferase, domain 1"/>
    <property type="match status" value="1"/>
</dbReference>
<dbReference type="AlphaFoldDB" id="A0A9Q9HIB2"/>
<dbReference type="RefSeq" id="WP_259971760.1">
    <property type="nucleotide sequence ID" value="NZ_CP081070.1"/>
</dbReference>
<dbReference type="KEGG" id="lcae:K3721_02715"/>
<evidence type="ECO:0000259" key="7">
    <source>
        <dbReference type="Pfam" id="PF01212"/>
    </source>
</evidence>
<dbReference type="GO" id="GO:0006567">
    <property type="term" value="P:L-threonine catabolic process"/>
    <property type="evidence" value="ECO:0007669"/>
    <property type="project" value="TreeGrafter"/>
</dbReference>
<gene>
    <name evidence="8" type="primary">ltaE</name>
    <name evidence="8" type="ORF">K3721_02715</name>
</gene>
<name>A0A9Q9HIB2_LEICA</name>
<dbReference type="GO" id="GO:0005829">
    <property type="term" value="C:cytosol"/>
    <property type="evidence" value="ECO:0007669"/>
    <property type="project" value="TreeGrafter"/>
</dbReference>
<dbReference type="InterPro" id="IPR015424">
    <property type="entry name" value="PyrdxlP-dep_Trfase"/>
</dbReference>
<feature type="modified residue" description="N6-(pyridoxal phosphate)lysine" evidence="6">
    <location>
        <position position="212"/>
    </location>
</feature>
<comment type="subunit">
    <text evidence="3">Homotetramer.</text>
</comment>
<dbReference type="SUPFAM" id="SSF53383">
    <property type="entry name" value="PLP-dependent transferases"/>
    <property type="match status" value="1"/>
</dbReference>
<evidence type="ECO:0000313" key="9">
    <source>
        <dbReference type="Proteomes" id="UP001058713"/>
    </source>
</evidence>
<dbReference type="InterPro" id="IPR015421">
    <property type="entry name" value="PyrdxlP-dep_Trfase_major"/>
</dbReference>
<keyword evidence="5 8" id="KW-0456">Lyase</keyword>
<dbReference type="GO" id="GO:0006545">
    <property type="term" value="P:glycine biosynthetic process"/>
    <property type="evidence" value="ECO:0007669"/>
    <property type="project" value="TreeGrafter"/>
</dbReference>
<keyword evidence="4" id="KW-0663">Pyridoxal phosphate</keyword>